<comment type="similarity">
    <text evidence="1">Belongs to the protein kinase superfamily. STE Ser/Thr protein kinase family. MAP kinase kinase kinase subfamily.</text>
</comment>
<keyword evidence="6 13" id="KW-0418">Kinase</keyword>
<feature type="compositionally biased region" description="Basic residues" evidence="11">
    <location>
        <begin position="16"/>
        <end position="27"/>
    </location>
</feature>
<evidence type="ECO:0000259" key="12">
    <source>
        <dbReference type="PROSITE" id="PS50011"/>
    </source>
</evidence>
<feature type="region of interest" description="Disordered" evidence="11">
    <location>
        <begin position="88"/>
        <end position="111"/>
    </location>
</feature>
<comment type="catalytic activity">
    <reaction evidence="9">
        <text>L-seryl-[protein] + ATP = O-phospho-L-seryl-[protein] + ADP + H(+)</text>
        <dbReference type="Rhea" id="RHEA:17989"/>
        <dbReference type="Rhea" id="RHEA-COMP:9863"/>
        <dbReference type="Rhea" id="RHEA-COMP:11604"/>
        <dbReference type="ChEBI" id="CHEBI:15378"/>
        <dbReference type="ChEBI" id="CHEBI:29999"/>
        <dbReference type="ChEBI" id="CHEBI:30616"/>
        <dbReference type="ChEBI" id="CHEBI:83421"/>
        <dbReference type="ChEBI" id="CHEBI:456216"/>
        <dbReference type="EC" id="2.7.11.25"/>
    </reaction>
</comment>
<dbReference type="PROSITE" id="PS00108">
    <property type="entry name" value="PROTEIN_KINASE_ST"/>
    <property type="match status" value="1"/>
</dbReference>
<dbReference type="InterPro" id="IPR000719">
    <property type="entry name" value="Prot_kinase_dom"/>
</dbReference>
<dbReference type="InterPro" id="IPR017441">
    <property type="entry name" value="Protein_kinase_ATP_BS"/>
</dbReference>
<evidence type="ECO:0000256" key="5">
    <source>
        <dbReference type="ARBA" id="ARBA00022741"/>
    </source>
</evidence>
<evidence type="ECO:0000256" key="1">
    <source>
        <dbReference type="ARBA" id="ARBA00006529"/>
    </source>
</evidence>
<dbReference type="EMBL" id="GDJX01002708">
    <property type="protein sequence ID" value="JAT65228.1"/>
    <property type="molecule type" value="Transcribed_RNA"/>
</dbReference>
<dbReference type="Pfam" id="PF00069">
    <property type="entry name" value="Pkinase"/>
    <property type="match status" value="1"/>
</dbReference>
<name>A0A1D1XER3_9ARAE</name>
<dbReference type="PROSITE" id="PS50011">
    <property type="entry name" value="PROTEIN_KINASE_DOM"/>
    <property type="match status" value="1"/>
</dbReference>
<dbReference type="FunFam" id="1.10.510.10:FF:000359">
    <property type="entry name" value="Mitogen-activated protein kinase 1, putative, expressed"/>
    <property type="match status" value="1"/>
</dbReference>
<keyword evidence="4" id="KW-0808">Transferase</keyword>
<evidence type="ECO:0000256" key="2">
    <source>
        <dbReference type="ARBA" id="ARBA00012406"/>
    </source>
</evidence>
<sequence length="698" mass="76400">MLDSCVPSLHGTVGNRGRRRRHHTSSRKQRERERGVDLPISSRSSNLHIFFFVDLPSLLWRCRVSSSPSFSSSSSILVMNLVRVFQPKRRQKGGGGSSAGGSESTTTRRGGPVLRRCNAMRYVDYDAWTIDPDGPFPGDSGRGCEGRLTRSLDFPTAAAPGSVLPSVHFSSQTSFRISGEVEGEFDSLCNSLGLSGPDDFAITPDDWAAAGGTPVSDAALLGSQAPPFALDAIDRGAAAVEQGWKLPLLEEQRLPPPPPPQEEDGRDAMPDGFQFEVAVSSTVLEPVGRSHVSEHVVRRRNGGGGIKGARPSPLAPPPPMSLPVLNKASSTWDIFRSLAPDDGQQVSGATYQRRESFSESEEDREPVEEGDADSMGDNAELEEDKWSRMGVTSTDLTPSCSFWTSNDEDSSSTTTEGVSPNGKLRRDIRSWDKGQLLGSGSFGTVYEAMSDDGFFFAVKEVYLLDEGTNAQQCINQLEQEIALLSQFEHENIVQYLGTAKEEAKLCIFLELVSQGSLASLYQKYHLRDSQVSAYTRQILNGLRYLHDRNVVHRDIKCANMLVSANGSVKLADFGLAKKISQLSDLKSCKGSVYWMAPEVVIPGRTYGPPADIWSLGCAVLEMSTQKHPFPNLEWTQALFHIGRGGQPPIPHSLSRDARDFIQQCTQVDPDDRPSAYKLFDHPFVKRPLLTANSDSTLT</sequence>
<feature type="region of interest" description="Disordered" evidence="11">
    <location>
        <begin position="338"/>
        <end position="425"/>
    </location>
</feature>
<organism evidence="13">
    <name type="scientific">Anthurium amnicola</name>
    <dbReference type="NCBI Taxonomy" id="1678845"/>
    <lineage>
        <taxon>Eukaryota</taxon>
        <taxon>Viridiplantae</taxon>
        <taxon>Streptophyta</taxon>
        <taxon>Embryophyta</taxon>
        <taxon>Tracheophyta</taxon>
        <taxon>Spermatophyta</taxon>
        <taxon>Magnoliopsida</taxon>
        <taxon>Liliopsida</taxon>
        <taxon>Araceae</taxon>
        <taxon>Pothoideae</taxon>
        <taxon>Potheae</taxon>
        <taxon>Anthurium</taxon>
    </lineage>
</organism>
<dbReference type="SMART" id="SM00220">
    <property type="entry name" value="S_TKc"/>
    <property type="match status" value="1"/>
</dbReference>
<evidence type="ECO:0000256" key="6">
    <source>
        <dbReference type="ARBA" id="ARBA00022777"/>
    </source>
</evidence>
<dbReference type="AlphaFoldDB" id="A0A1D1XER3"/>
<evidence type="ECO:0000256" key="4">
    <source>
        <dbReference type="ARBA" id="ARBA00022679"/>
    </source>
</evidence>
<dbReference type="GO" id="GO:0005737">
    <property type="term" value="C:cytoplasm"/>
    <property type="evidence" value="ECO:0007669"/>
    <property type="project" value="TreeGrafter"/>
</dbReference>
<dbReference type="SUPFAM" id="SSF56112">
    <property type="entry name" value="Protein kinase-like (PK-like)"/>
    <property type="match status" value="1"/>
</dbReference>
<proteinExistence type="inferred from homology"/>
<dbReference type="GO" id="GO:0005524">
    <property type="term" value="F:ATP binding"/>
    <property type="evidence" value="ECO:0007669"/>
    <property type="project" value="UniProtKB-UniRule"/>
</dbReference>
<keyword evidence="3" id="KW-0723">Serine/threonine-protein kinase</keyword>
<evidence type="ECO:0000256" key="8">
    <source>
        <dbReference type="ARBA" id="ARBA00047559"/>
    </source>
</evidence>
<dbReference type="EMBL" id="GDJX01027038">
    <property type="protein sequence ID" value="JAT40898.1"/>
    <property type="molecule type" value="Transcribed_RNA"/>
</dbReference>
<feature type="domain" description="Protein kinase" evidence="12">
    <location>
        <begin position="431"/>
        <end position="684"/>
    </location>
</feature>
<dbReference type="Gene3D" id="1.10.510.10">
    <property type="entry name" value="Transferase(Phosphotransferase) domain 1"/>
    <property type="match status" value="1"/>
</dbReference>
<dbReference type="PANTHER" id="PTHR48016:SF29">
    <property type="entry name" value="MITOGEN-ACTIVATED PROTEIN KINASE KINASE KINASE 1-RELATED"/>
    <property type="match status" value="1"/>
</dbReference>
<dbReference type="InterPro" id="IPR008271">
    <property type="entry name" value="Ser/Thr_kinase_AS"/>
</dbReference>
<dbReference type="PROSITE" id="PS00107">
    <property type="entry name" value="PROTEIN_KINASE_ATP"/>
    <property type="match status" value="1"/>
</dbReference>
<gene>
    <name evidence="13" type="primary">MEKK1_4</name>
    <name evidence="14" type="synonym">MEKK1_10</name>
    <name evidence="13" type="ORF">g.115472</name>
    <name evidence="14" type="ORF">g.115473</name>
</gene>
<feature type="binding site" evidence="10">
    <location>
        <position position="459"/>
    </location>
    <ligand>
        <name>ATP</name>
        <dbReference type="ChEBI" id="CHEBI:30616"/>
    </ligand>
</feature>
<dbReference type="GO" id="GO:1902065">
    <property type="term" value="P:response to L-glutamate"/>
    <property type="evidence" value="ECO:0007669"/>
    <property type="project" value="UniProtKB-ARBA"/>
</dbReference>
<dbReference type="EC" id="2.7.11.25" evidence="2"/>
<keyword evidence="7 10" id="KW-0067">ATP-binding</keyword>
<dbReference type="InterPro" id="IPR050538">
    <property type="entry name" value="MAP_kinase_kinase_kinase"/>
</dbReference>
<feature type="compositionally biased region" description="Acidic residues" evidence="11">
    <location>
        <begin position="358"/>
        <end position="383"/>
    </location>
</feature>
<feature type="compositionally biased region" description="Polar residues" evidence="11">
    <location>
        <begin position="390"/>
        <end position="403"/>
    </location>
</feature>
<feature type="compositionally biased region" description="Low complexity" evidence="11">
    <location>
        <begin position="100"/>
        <end position="111"/>
    </location>
</feature>
<dbReference type="PANTHER" id="PTHR48016">
    <property type="entry name" value="MAP KINASE KINASE KINASE SSK2-RELATED-RELATED"/>
    <property type="match status" value="1"/>
</dbReference>
<evidence type="ECO:0000313" key="14">
    <source>
        <dbReference type="EMBL" id="JAT65228.1"/>
    </source>
</evidence>
<evidence type="ECO:0000256" key="11">
    <source>
        <dbReference type="SAM" id="MobiDB-lite"/>
    </source>
</evidence>
<comment type="catalytic activity">
    <reaction evidence="8">
        <text>L-threonyl-[protein] + ATP = O-phospho-L-threonyl-[protein] + ADP + H(+)</text>
        <dbReference type="Rhea" id="RHEA:46608"/>
        <dbReference type="Rhea" id="RHEA-COMP:11060"/>
        <dbReference type="Rhea" id="RHEA-COMP:11605"/>
        <dbReference type="ChEBI" id="CHEBI:15378"/>
        <dbReference type="ChEBI" id="CHEBI:30013"/>
        <dbReference type="ChEBI" id="CHEBI:30616"/>
        <dbReference type="ChEBI" id="CHEBI:61977"/>
        <dbReference type="ChEBI" id="CHEBI:456216"/>
        <dbReference type="EC" id="2.7.11.25"/>
    </reaction>
</comment>
<protein>
    <recommendedName>
        <fullName evidence="2">mitogen-activated protein kinase kinase kinase</fullName>
        <ecNumber evidence="2">2.7.11.25</ecNumber>
    </recommendedName>
</protein>
<accession>A0A1D1XER3</accession>
<reference evidence="13" key="1">
    <citation type="submission" date="2015-07" db="EMBL/GenBank/DDBJ databases">
        <title>Transcriptome Assembly of Anthurium amnicola.</title>
        <authorList>
            <person name="Suzuki J."/>
        </authorList>
    </citation>
    <scope>NUCLEOTIDE SEQUENCE</scope>
</reference>
<feature type="region of interest" description="Disordered" evidence="11">
    <location>
        <begin position="290"/>
        <end position="322"/>
    </location>
</feature>
<evidence type="ECO:0000256" key="10">
    <source>
        <dbReference type="PROSITE-ProRule" id="PRU10141"/>
    </source>
</evidence>
<dbReference type="InterPro" id="IPR011009">
    <property type="entry name" value="Kinase-like_dom_sf"/>
</dbReference>
<evidence type="ECO:0000256" key="9">
    <source>
        <dbReference type="ARBA" id="ARBA00048329"/>
    </source>
</evidence>
<keyword evidence="5 10" id="KW-0547">Nucleotide-binding</keyword>
<feature type="region of interest" description="Disordered" evidence="11">
    <location>
        <begin position="1"/>
        <end position="37"/>
    </location>
</feature>
<feature type="region of interest" description="Disordered" evidence="11">
    <location>
        <begin position="249"/>
        <end position="269"/>
    </location>
</feature>
<dbReference type="GO" id="GO:0004709">
    <property type="term" value="F:MAP kinase kinase kinase activity"/>
    <property type="evidence" value="ECO:0007669"/>
    <property type="project" value="UniProtKB-EC"/>
</dbReference>
<evidence type="ECO:0000256" key="3">
    <source>
        <dbReference type="ARBA" id="ARBA00022527"/>
    </source>
</evidence>
<evidence type="ECO:0000313" key="13">
    <source>
        <dbReference type="EMBL" id="JAT40898.1"/>
    </source>
</evidence>
<evidence type="ECO:0000256" key="7">
    <source>
        <dbReference type="ARBA" id="ARBA00022840"/>
    </source>
</evidence>